<keyword evidence="3" id="KW-1185">Reference proteome</keyword>
<keyword evidence="1" id="KW-1133">Transmembrane helix</keyword>
<evidence type="ECO:0000256" key="1">
    <source>
        <dbReference type="SAM" id="Phobius"/>
    </source>
</evidence>
<sequence length="198" mass="23169">MDIDWYKFFYNDYMVELFGGLIFSCFTLFMIWFLRPKMGIAPNIASRPISDFNHAEELKNKLDNVYSIKIMNNSRIFKVLDLKFEMSILIPESSPKGQNYGIKKINLKSDRMWSLERKPLFTKGKTEKANYALIITVDHSHDLIELLKKYGGSYYELKVIAKNNFSGITTIKTEPFTDPTSIEKGRYYFGNTFEIKKC</sequence>
<evidence type="ECO:0000313" key="2">
    <source>
        <dbReference type="EMBL" id="ANW96738.1"/>
    </source>
</evidence>
<protein>
    <submittedName>
        <fullName evidence="2">Uncharacterized protein</fullName>
    </submittedName>
</protein>
<name>A0A1B1Y7M2_9FLAO</name>
<keyword evidence="1" id="KW-0472">Membrane</keyword>
<dbReference type="AlphaFoldDB" id="A0A1B1Y7M2"/>
<organism evidence="2 3">
    <name type="scientific">Wenyingzhuangia fucanilytica</name>
    <dbReference type="NCBI Taxonomy" id="1790137"/>
    <lineage>
        <taxon>Bacteria</taxon>
        <taxon>Pseudomonadati</taxon>
        <taxon>Bacteroidota</taxon>
        <taxon>Flavobacteriia</taxon>
        <taxon>Flavobacteriales</taxon>
        <taxon>Flavobacteriaceae</taxon>
        <taxon>Wenyingzhuangia</taxon>
    </lineage>
</organism>
<proteinExistence type="predicted"/>
<dbReference type="OrthoDB" id="1343876at2"/>
<evidence type="ECO:0000313" key="3">
    <source>
        <dbReference type="Proteomes" id="UP000092967"/>
    </source>
</evidence>
<feature type="transmembrane region" description="Helical" evidence="1">
    <location>
        <begin position="13"/>
        <end position="34"/>
    </location>
</feature>
<gene>
    <name evidence="2" type="ORF">AXE80_10830</name>
</gene>
<keyword evidence="1" id="KW-0812">Transmembrane</keyword>
<accession>A0A1B1Y7M2</accession>
<dbReference type="KEGG" id="wfu:AXE80_10830"/>
<dbReference type="RefSeq" id="WP_068827173.1">
    <property type="nucleotide sequence ID" value="NZ_CP014224.1"/>
</dbReference>
<reference evidence="2 3" key="1">
    <citation type="submission" date="2016-02" db="EMBL/GenBank/DDBJ databases">
        <authorList>
            <person name="Wen L."/>
            <person name="He K."/>
            <person name="Yang H."/>
        </authorList>
    </citation>
    <scope>NUCLEOTIDE SEQUENCE [LARGE SCALE GENOMIC DNA]</scope>
    <source>
        <strain evidence="2 3">CZ1127</strain>
    </source>
</reference>
<dbReference type="Proteomes" id="UP000092967">
    <property type="component" value="Chromosome"/>
</dbReference>
<dbReference type="EMBL" id="CP014224">
    <property type="protein sequence ID" value="ANW96738.1"/>
    <property type="molecule type" value="Genomic_DNA"/>
</dbReference>